<dbReference type="AlphaFoldDB" id="A0A3S5A2Z6"/>
<protein>
    <recommendedName>
        <fullName evidence="2">GP-PDE domain-containing protein</fullName>
    </recommendedName>
</protein>
<gene>
    <name evidence="3" type="ORF">PXEA_LOCUS19840</name>
</gene>
<dbReference type="InterPro" id="IPR017946">
    <property type="entry name" value="PLC-like_Pdiesterase_TIM-brl"/>
</dbReference>
<dbReference type="Gene3D" id="3.20.20.190">
    <property type="entry name" value="Phosphatidylinositol (PI) phosphodiesterase"/>
    <property type="match status" value="1"/>
</dbReference>
<evidence type="ECO:0000259" key="2">
    <source>
        <dbReference type="PROSITE" id="PS51704"/>
    </source>
</evidence>
<dbReference type="PANTHER" id="PTHR22958">
    <property type="entry name" value="GLYCEROPHOSPHORYL DIESTER PHOSPHODIESTERASE"/>
    <property type="match status" value="1"/>
</dbReference>
<dbReference type="GO" id="GO:0046475">
    <property type="term" value="P:glycerophospholipid catabolic process"/>
    <property type="evidence" value="ECO:0007669"/>
    <property type="project" value="TreeGrafter"/>
</dbReference>
<dbReference type="PANTHER" id="PTHR22958:SF1">
    <property type="entry name" value="GLYCEROPHOSPHOCHOLINE PHOSPHODIESTERASE GPCPD1"/>
    <property type="match status" value="1"/>
</dbReference>
<keyword evidence="1" id="KW-0378">Hydrolase</keyword>
<feature type="domain" description="GP-PDE" evidence="2">
    <location>
        <begin position="26"/>
        <end position="103"/>
    </location>
</feature>
<dbReference type="Proteomes" id="UP000784294">
    <property type="component" value="Unassembled WGS sequence"/>
</dbReference>
<organism evidence="3 4">
    <name type="scientific">Protopolystoma xenopodis</name>
    <dbReference type="NCBI Taxonomy" id="117903"/>
    <lineage>
        <taxon>Eukaryota</taxon>
        <taxon>Metazoa</taxon>
        <taxon>Spiralia</taxon>
        <taxon>Lophotrochozoa</taxon>
        <taxon>Platyhelminthes</taxon>
        <taxon>Monogenea</taxon>
        <taxon>Polyopisthocotylea</taxon>
        <taxon>Polystomatidea</taxon>
        <taxon>Polystomatidae</taxon>
        <taxon>Protopolystoma</taxon>
    </lineage>
</organism>
<dbReference type="EMBL" id="CAAALY010079988">
    <property type="protein sequence ID" value="VEL26400.1"/>
    <property type="molecule type" value="Genomic_DNA"/>
</dbReference>
<comment type="caution">
    <text evidence="3">The sequence shown here is derived from an EMBL/GenBank/DDBJ whole genome shotgun (WGS) entry which is preliminary data.</text>
</comment>
<keyword evidence="4" id="KW-1185">Reference proteome</keyword>
<name>A0A3S5A2Z6_9PLAT</name>
<evidence type="ECO:0000313" key="4">
    <source>
        <dbReference type="Proteomes" id="UP000784294"/>
    </source>
</evidence>
<evidence type="ECO:0000256" key="1">
    <source>
        <dbReference type="ARBA" id="ARBA00022801"/>
    </source>
</evidence>
<dbReference type="SUPFAM" id="SSF51695">
    <property type="entry name" value="PLC-like phosphodiesterases"/>
    <property type="match status" value="1"/>
</dbReference>
<dbReference type="PROSITE" id="PS51704">
    <property type="entry name" value="GP_PDE"/>
    <property type="match status" value="1"/>
</dbReference>
<dbReference type="OrthoDB" id="6254859at2759"/>
<dbReference type="InterPro" id="IPR030395">
    <property type="entry name" value="GP_PDE_dom"/>
</dbReference>
<accession>A0A3S5A2Z6</accession>
<sequence>MEYLPKPIDLYSSPPFGVDIRTSRLPMLIGHRGMGAESAREEGDVIWPENTIASFQRAHHLGIRVVELDALVTKNCKSAVVHHNFTVRLKKGVSNATLDVISC</sequence>
<dbReference type="PROSITE" id="PS50007">
    <property type="entry name" value="PIPLC_X_DOMAIN"/>
    <property type="match status" value="1"/>
</dbReference>
<dbReference type="InterPro" id="IPR051578">
    <property type="entry name" value="GDPD"/>
</dbReference>
<dbReference type="GO" id="GO:0008081">
    <property type="term" value="F:phosphoric diester hydrolase activity"/>
    <property type="evidence" value="ECO:0007669"/>
    <property type="project" value="InterPro"/>
</dbReference>
<reference evidence="3" key="1">
    <citation type="submission" date="2018-11" db="EMBL/GenBank/DDBJ databases">
        <authorList>
            <consortium name="Pathogen Informatics"/>
        </authorList>
    </citation>
    <scope>NUCLEOTIDE SEQUENCE</scope>
</reference>
<evidence type="ECO:0000313" key="3">
    <source>
        <dbReference type="EMBL" id="VEL26400.1"/>
    </source>
</evidence>
<proteinExistence type="predicted"/>
<dbReference type="Pfam" id="PF03009">
    <property type="entry name" value="GDPD"/>
    <property type="match status" value="1"/>
</dbReference>